<keyword evidence="1" id="KW-1133">Transmembrane helix</keyword>
<name>M2YKQ1_9NOCA</name>
<keyword evidence="1" id="KW-0812">Transmembrane</keyword>
<gene>
    <name evidence="2" type="ORF">G352_22876</name>
</gene>
<dbReference type="EMBL" id="AOEX01000087">
    <property type="protein sequence ID" value="EME55307.1"/>
    <property type="molecule type" value="Genomic_DNA"/>
</dbReference>
<reference evidence="2 3" key="1">
    <citation type="journal article" date="2013" name="Genome Announc.">
        <title>Draft Genome Sequence of Rhodococcus ruber Strain BKS 20-38.</title>
        <authorList>
            <person name="Bala M."/>
            <person name="Kumar S."/>
            <person name="Raghava G.P."/>
            <person name="Mayilraj S."/>
        </authorList>
    </citation>
    <scope>NUCLEOTIDE SEQUENCE [LARGE SCALE GENOMIC DNA]</scope>
    <source>
        <strain evidence="2 3">BKS 20-38</strain>
    </source>
</reference>
<keyword evidence="3" id="KW-1185">Reference proteome</keyword>
<evidence type="ECO:0000313" key="3">
    <source>
        <dbReference type="Proteomes" id="UP000011731"/>
    </source>
</evidence>
<feature type="transmembrane region" description="Helical" evidence="1">
    <location>
        <begin position="57"/>
        <end position="76"/>
    </location>
</feature>
<accession>M2YKQ1</accession>
<dbReference type="AlphaFoldDB" id="M2YKQ1"/>
<evidence type="ECO:0000313" key="2">
    <source>
        <dbReference type="EMBL" id="EME55307.1"/>
    </source>
</evidence>
<protein>
    <submittedName>
        <fullName evidence="2">Uncharacterized protein</fullName>
    </submittedName>
</protein>
<feature type="transmembrane region" description="Helical" evidence="1">
    <location>
        <begin position="121"/>
        <end position="143"/>
    </location>
</feature>
<keyword evidence="1" id="KW-0472">Membrane</keyword>
<dbReference type="Proteomes" id="UP000011731">
    <property type="component" value="Unassembled WGS sequence"/>
</dbReference>
<evidence type="ECO:0000256" key="1">
    <source>
        <dbReference type="SAM" id="Phobius"/>
    </source>
</evidence>
<comment type="caution">
    <text evidence="2">The sequence shown here is derived from an EMBL/GenBank/DDBJ whole genome shotgun (WGS) entry which is preliminary data.</text>
</comment>
<dbReference type="PATRIC" id="fig|1278076.4.peg.4684"/>
<feature type="transmembrane region" description="Helical" evidence="1">
    <location>
        <begin position="88"/>
        <end position="109"/>
    </location>
</feature>
<proteinExistence type="predicted"/>
<sequence length="161" mass="17153">MTTSTTGLEAAPRTAASTRRRRVLRAATAAVVTLVLVGVPTDIVANPWFGREVPVRWWEYPVLAATALLTALWFGIQQRHPGEGQAATPAAGVLLTVFAVGCPVCNKLVLVTVGASGALGWWAPLQPVLAVLSLAMLATAVLYRWRRRPCDDACTPVAPTR</sequence>
<feature type="transmembrane region" description="Helical" evidence="1">
    <location>
        <begin position="23"/>
        <end position="45"/>
    </location>
</feature>
<dbReference type="RefSeq" id="WP_003938636.1">
    <property type="nucleotide sequence ID" value="NZ_AOEX01000087.1"/>
</dbReference>
<organism evidence="2 3">
    <name type="scientific">Rhodococcus ruber BKS 20-38</name>
    <dbReference type="NCBI Taxonomy" id="1278076"/>
    <lineage>
        <taxon>Bacteria</taxon>
        <taxon>Bacillati</taxon>
        <taxon>Actinomycetota</taxon>
        <taxon>Actinomycetes</taxon>
        <taxon>Mycobacteriales</taxon>
        <taxon>Nocardiaceae</taxon>
        <taxon>Rhodococcus</taxon>
    </lineage>
</organism>